<dbReference type="AlphaFoldDB" id="A0A0C2WQJ1"/>
<name>A0A0C2WQJ1_AMAMK</name>
<dbReference type="Proteomes" id="UP000054549">
    <property type="component" value="Unassembled WGS sequence"/>
</dbReference>
<protein>
    <submittedName>
        <fullName evidence="1">Uncharacterized protein</fullName>
    </submittedName>
</protein>
<evidence type="ECO:0000313" key="1">
    <source>
        <dbReference type="EMBL" id="KIL58986.1"/>
    </source>
</evidence>
<sequence>MTGEIAADLQTLITKAKPILEKADGMLDVQDGRSVDLMDVLGKSGLWFWHRRLY</sequence>
<keyword evidence="2" id="KW-1185">Reference proteome</keyword>
<reference evidence="1 2" key="1">
    <citation type="submission" date="2014-04" db="EMBL/GenBank/DDBJ databases">
        <title>Evolutionary Origins and Diversification of the Mycorrhizal Mutualists.</title>
        <authorList>
            <consortium name="DOE Joint Genome Institute"/>
            <consortium name="Mycorrhizal Genomics Consortium"/>
            <person name="Kohler A."/>
            <person name="Kuo A."/>
            <person name="Nagy L.G."/>
            <person name="Floudas D."/>
            <person name="Copeland A."/>
            <person name="Barry K.W."/>
            <person name="Cichocki N."/>
            <person name="Veneault-Fourrey C."/>
            <person name="LaButti K."/>
            <person name="Lindquist E.A."/>
            <person name="Lipzen A."/>
            <person name="Lundell T."/>
            <person name="Morin E."/>
            <person name="Murat C."/>
            <person name="Riley R."/>
            <person name="Ohm R."/>
            <person name="Sun H."/>
            <person name="Tunlid A."/>
            <person name="Henrissat B."/>
            <person name="Grigoriev I.V."/>
            <person name="Hibbett D.S."/>
            <person name="Martin F."/>
        </authorList>
    </citation>
    <scope>NUCLEOTIDE SEQUENCE [LARGE SCALE GENOMIC DNA]</scope>
    <source>
        <strain evidence="1 2">Koide BX008</strain>
    </source>
</reference>
<dbReference type="OrthoDB" id="102511at2759"/>
<evidence type="ECO:0000313" key="2">
    <source>
        <dbReference type="Proteomes" id="UP000054549"/>
    </source>
</evidence>
<organism evidence="1 2">
    <name type="scientific">Amanita muscaria (strain Koide BX008)</name>
    <dbReference type="NCBI Taxonomy" id="946122"/>
    <lineage>
        <taxon>Eukaryota</taxon>
        <taxon>Fungi</taxon>
        <taxon>Dikarya</taxon>
        <taxon>Basidiomycota</taxon>
        <taxon>Agaricomycotina</taxon>
        <taxon>Agaricomycetes</taxon>
        <taxon>Agaricomycetidae</taxon>
        <taxon>Agaricales</taxon>
        <taxon>Pluteineae</taxon>
        <taxon>Amanitaceae</taxon>
        <taxon>Amanita</taxon>
    </lineage>
</organism>
<dbReference type="InParanoid" id="A0A0C2WQJ1"/>
<accession>A0A0C2WQJ1</accession>
<dbReference type="EMBL" id="KN818325">
    <property type="protein sequence ID" value="KIL58986.1"/>
    <property type="molecule type" value="Genomic_DNA"/>
</dbReference>
<gene>
    <name evidence="1" type="ORF">M378DRAFT_169965</name>
</gene>
<dbReference type="HOGENOM" id="CLU_3049804_0_0_1"/>
<proteinExistence type="predicted"/>